<dbReference type="EMBL" id="VTOZ01000004">
    <property type="protein sequence ID" value="TYZ30264.1"/>
    <property type="molecule type" value="Genomic_DNA"/>
</dbReference>
<dbReference type="InterPro" id="IPR038509">
    <property type="entry name" value="IFS_sf"/>
</dbReference>
<dbReference type="AlphaFoldDB" id="A0A5D6WV68"/>
<reference evidence="1 2" key="1">
    <citation type="submission" date="2019-08" db="EMBL/GenBank/DDBJ databases">
        <title>Selenomonas sp. mPRGC5 and Selenomonas sp. mPRGC8 isolated from ruminal fluid of dairy goat (Capra hircus).</title>
        <authorList>
            <person name="Poothong S."/>
            <person name="Nuengjamnong C."/>
            <person name="Tanasupawat S."/>
        </authorList>
    </citation>
    <scope>NUCLEOTIDE SEQUENCE [LARGE SCALE GENOMIC DNA]</scope>
    <source>
        <strain evidence="2">mPRGC8</strain>
    </source>
</reference>
<evidence type="ECO:0000313" key="1">
    <source>
        <dbReference type="EMBL" id="TYZ30264.1"/>
    </source>
</evidence>
<keyword evidence="2" id="KW-1185">Reference proteome</keyword>
<comment type="caution">
    <text evidence="1">The sequence shown here is derived from an EMBL/GenBank/DDBJ whole genome shotgun (WGS) entry which is preliminary data.</text>
</comment>
<organism evidence="1 2">
    <name type="scientific">Selenomonas caprae</name>
    <dbReference type="NCBI Taxonomy" id="2606905"/>
    <lineage>
        <taxon>Bacteria</taxon>
        <taxon>Bacillati</taxon>
        <taxon>Bacillota</taxon>
        <taxon>Negativicutes</taxon>
        <taxon>Selenomonadales</taxon>
        <taxon>Selenomonadaceae</taxon>
        <taxon>Selenomonas</taxon>
    </lineage>
</organism>
<dbReference type="Proteomes" id="UP000322783">
    <property type="component" value="Unassembled WGS sequence"/>
</dbReference>
<dbReference type="RefSeq" id="WP_149188463.1">
    <property type="nucleotide sequence ID" value="NZ_VTOZ01000004.1"/>
</dbReference>
<sequence>MYRNTECFLPMVIKAREDKCLDLLMAGRGKWRIIEQDMFGDYPDRPTDWHGIYLFGIYKIYEEGDIAIKEELEKALIDICGQEGEDSAYLASLAWSYQLAFENESRAPFKLEKNRILESIQTCIRNNKKELLASTKWVYSDDEYPNNLYREIKLLNKYLTKLGVDIFKGIQ</sequence>
<dbReference type="Gene3D" id="1.25.40.520">
    <property type="match status" value="1"/>
</dbReference>
<evidence type="ECO:0000313" key="2">
    <source>
        <dbReference type="Proteomes" id="UP000322783"/>
    </source>
</evidence>
<gene>
    <name evidence="1" type="ORF">FZ041_03020</name>
</gene>
<name>A0A5D6WV68_9FIRM</name>
<protein>
    <submittedName>
        <fullName evidence="1">Uncharacterized protein</fullName>
    </submittedName>
</protein>
<proteinExistence type="predicted"/>
<accession>A0A5D6WV68</accession>